<feature type="non-terminal residue" evidence="4">
    <location>
        <position position="1"/>
    </location>
</feature>
<dbReference type="PANTHER" id="PTHR11851:SF49">
    <property type="entry name" value="MITOCHONDRIAL-PROCESSING PEPTIDASE SUBUNIT ALPHA"/>
    <property type="match status" value="1"/>
</dbReference>
<feature type="non-terminal residue" evidence="4">
    <location>
        <position position="268"/>
    </location>
</feature>
<sequence length="268" mass="29694">SSHLFEHLLFKGTKKRPTPKAIAEVIESKGGILNAYTDRESTGYWCKVPAGLYQKGIEVLIDMAKEPLLRKRDLEMEKNVVYEEIKAYLDSPDSRASNKADENLWPNQPMGMDIAGSIDTVKATSRSDLVKFLNKQYTASNAVLVVSGNLDESKVKITAEKCFEGFREGKPKKFKDVNFNNSGPIVVFDKMETNQAHITIALEGLAIRDENKYASTILSVILGGGMTSRLFEQVREKRGLAYSVSATSHPYSDCGVFYIDAGVAPKNV</sequence>
<dbReference type="Gene3D" id="3.30.830.10">
    <property type="entry name" value="Metalloenzyme, LuxS/M16 peptidase-like"/>
    <property type="match status" value="2"/>
</dbReference>
<dbReference type="Pfam" id="PF05193">
    <property type="entry name" value="Peptidase_M16_C"/>
    <property type="match status" value="1"/>
</dbReference>
<protein>
    <recommendedName>
        <fullName evidence="5">Peptidase M16 N-terminal domain-containing protein</fullName>
    </recommendedName>
</protein>
<dbReference type="AlphaFoldDB" id="A0A382XWU0"/>
<dbReference type="InterPro" id="IPR011249">
    <property type="entry name" value="Metalloenz_LuxS/M16"/>
</dbReference>
<dbReference type="Pfam" id="PF00675">
    <property type="entry name" value="Peptidase_M16"/>
    <property type="match status" value="1"/>
</dbReference>
<dbReference type="InterPro" id="IPR007863">
    <property type="entry name" value="Peptidase_M16_C"/>
</dbReference>
<evidence type="ECO:0000259" key="2">
    <source>
        <dbReference type="Pfam" id="PF00675"/>
    </source>
</evidence>
<evidence type="ECO:0000313" key="4">
    <source>
        <dbReference type="EMBL" id="SVD75279.1"/>
    </source>
</evidence>
<dbReference type="PANTHER" id="PTHR11851">
    <property type="entry name" value="METALLOPROTEASE"/>
    <property type="match status" value="1"/>
</dbReference>
<comment type="similarity">
    <text evidence="1">Belongs to the peptidase M16 family.</text>
</comment>
<accession>A0A382XWU0</accession>
<dbReference type="SUPFAM" id="SSF63411">
    <property type="entry name" value="LuxS/MPP-like metallohydrolase"/>
    <property type="match status" value="2"/>
</dbReference>
<gene>
    <name evidence="4" type="ORF">METZ01_LOCUS428133</name>
</gene>
<evidence type="ECO:0000256" key="1">
    <source>
        <dbReference type="ARBA" id="ARBA00007261"/>
    </source>
</evidence>
<evidence type="ECO:0008006" key="5">
    <source>
        <dbReference type="Google" id="ProtNLM"/>
    </source>
</evidence>
<feature type="domain" description="Peptidase M16 N-terminal" evidence="2">
    <location>
        <begin position="2"/>
        <end position="115"/>
    </location>
</feature>
<name>A0A382XWU0_9ZZZZ</name>
<dbReference type="InterPro" id="IPR011765">
    <property type="entry name" value="Pept_M16_N"/>
</dbReference>
<feature type="domain" description="Peptidase M16 C-terminal" evidence="3">
    <location>
        <begin position="125"/>
        <end position="268"/>
    </location>
</feature>
<evidence type="ECO:0000259" key="3">
    <source>
        <dbReference type="Pfam" id="PF05193"/>
    </source>
</evidence>
<dbReference type="EMBL" id="UINC01170969">
    <property type="protein sequence ID" value="SVD75279.1"/>
    <property type="molecule type" value="Genomic_DNA"/>
</dbReference>
<dbReference type="InterPro" id="IPR050361">
    <property type="entry name" value="MPP/UQCRC_Complex"/>
</dbReference>
<organism evidence="4">
    <name type="scientific">marine metagenome</name>
    <dbReference type="NCBI Taxonomy" id="408172"/>
    <lineage>
        <taxon>unclassified sequences</taxon>
        <taxon>metagenomes</taxon>
        <taxon>ecological metagenomes</taxon>
    </lineage>
</organism>
<reference evidence="4" key="1">
    <citation type="submission" date="2018-05" db="EMBL/GenBank/DDBJ databases">
        <authorList>
            <person name="Lanie J.A."/>
            <person name="Ng W.-L."/>
            <person name="Kazmierczak K.M."/>
            <person name="Andrzejewski T.M."/>
            <person name="Davidsen T.M."/>
            <person name="Wayne K.J."/>
            <person name="Tettelin H."/>
            <person name="Glass J.I."/>
            <person name="Rusch D."/>
            <person name="Podicherti R."/>
            <person name="Tsui H.-C.T."/>
            <person name="Winkler M.E."/>
        </authorList>
    </citation>
    <scope>NUCLEOTIDE SEQUENCE</scope>
</reference>
<proteinExistence type="inferred from homology"/>
<dbReference type="GO" id="GO:0046872">
    <property type="term" value="F:metal ion binding"/>
    <property type="evidence" value="ECO:0007669"/>
    <property type="project" value="InterPro"/>
</dbReference>